<sequence>MGTKSNALSWLFRISIAAAVIGGVGTVAGTPLTSLGAMTSGEISTLHAALFFATVWIVSSLRIARLKALWRVGLRLTGLRGASGNLLPRGPKARAETGGSVGGAGASGVS</sequence>
<proteinExistence type="predicted"/>
<evidence type="ECO:0000313" key="4">
    <source>
        <dbReference type="Proteomes" id="UP001060070"/>
    </source>
</evidence>
<keyword evidence="2" id="KW-1133">Transmembrane helix</keyword>
<keyword evidence="2" id="KW-0472">Membrane</keyword>
<protein>
    <submittedName>
        <fullName evidence="3">Uncharacterized protein</fullName>
    </submittedName>
</protein>
<dbReference type="EMBL" id="CP088147">
    <property type="protein sequence ID" value="UTU53533.1"/>
    <property type="molecule type" value="Genomic_DNA"/>
</dbReference>
<feature type="compositionally biased region" description="Gly residues" evidence="1">
    <location>
        <begin position="99"/>
        <end position="110"/>
    </location>
</feature>
<keyword evidence="2" id="KW-0812">Transmembrane</keyword>
<organism evidence="3 4">
    <name type="scientific">Mesorhizobium ciceri</name>
    <dbReference type="NCBI Taxonomy" id="39645"/>
    <lineage>
        <taxon>Bacteria</taxon>
        <taxon>Pseudomonadati</taxon>
        <taxon>Pseudomonadota</taxon>
        <taxon>Alphaproteobacteria</taxon>
        <taxon>Hyphomicrobiales</taxon>
        <taxon>Phyllobacteriaceae</taxon>
        <taxon>Mesorhizobium</taxon>
    </lineage>
</organism>
<reference evidence="3 4" key="1">
    <citation type="journal article" date="2022" name="Microbiol. Resour. Announc.">
        <title>Complete Genome Sequence of Mesorhizobium ciceri Strain R30, a Rhizobium Used as a Commercial Inoculant for Chickpea in Argentina.</title>
        <authorList>
            <person name="Foresto E."/>
            <person name="Revale S."/>
            <person name="Primo E."/>
            <person name="Nievas F."/>
            <person name="Carezzano E."/>
            <person name="Puente M."/>
            <person name="Alzari P."/>
            <person name="Mart M."/>
            <person name="Ben-Assaya M."/>
            <person name="Mornico D."/>
            <person name="Santoro M."/>
            <person name="Mart F."/>
            <person name="Giordano W."/>
            <person name="Bogino P."/>
        </authorList>
    </citation>
    <scope>NUCLEOTIDE SEQUENCE [LARGE SCALE GENOMIC DNA]</scope>
    <source>
        <strain evidence="3 4">R30</strain>
    </source>
</reference>
<name>A0AB38TGB4_9HYPH</name>
<evidence type="ECO:0000256" key="2">
    <source>
        <dbReference type="SAM" id="Phobius"/>
    </source>
</evidence>
<dbReference type="Proteomes" id="UP001060070">
    <property type="component" value="Chromosome"/>
</dbReference>
<gene>
    <name evidence="3" type="ORF">LRP29_09115</name>
</gene>
<evidence type="ECO:0000313" key="3">
    <source>
        <dbReference type="EMBL" id="UTU53533.1"/>
    </source>
</evidence>
<feature type="transmembrane region" description="Helical" evidence="2">
    <location>
        <begin position="44"/>
        <end position="64"/>
    </location>
</feature>
<dbReference type="RefSeq" id="WP_024503024.1">
    <property type="nucleotide sequence ID" value="NZ_CP088147.1"/>
</dbReference>
<accession>A0AB38TGB4</accession>
<evidence type="ECO:0000256" key="1">
    <source>
        <dbReference type="SAM" id="MobiDB-lite"/>
    </source>
</evidence>
<dbReference type="AlphaFoldDB" id="A0AB38TGB4"/>
<keyword evidence="4" id="KW-1185">Reference proteome</keyword>
<feature type="transmembrane region" description="Helical" evidence="2">
    <location>
        <begin position="12"/>
        <end position="32"/>
    </location>
</feature>
<feature type="region of interest" description="Disordered" evidence="1">
    <location>
        <begin position="86"/>
        <end position="110"/>
    </location>
</feature>